<name>A0ACC2KX25_PERAE</name>
<keyword evidence="2" id="KW-1185">Reference proteome</keyword>
<reference evidence="1 2" key="1">
    <citation type="journal article" date="2022" name="Hortic Res">
        <title>A haplotype resolved chromosomal level avocado genome allows analysis of novel avocado genes.</title>
        <authorList>
            <person name="Nath O."/>
            <person name="Fletcher S.J."/>
            <person name="Hayward A."/>
            <person name="Shaw L.M."/>
            <person name="Masouleh A.K."/>
            <person name="Furtado A."/>
            <person name="Henry R.J."/>
            <person name="Mitter N."/>
        </authorList>
    </citation>
    <scope>NUCLEOTIDE SEQUENCE [LARGE SCALE GENOMIC DNA]</scope>
    <source>
        <strain evidence="2">cv. Hass</strain>
    </source>
</reference>
<sequence>MEVIEKLKVVELSQVSPPQGSVPKTSLPLTFFDVLWLSTQTGEYKLYYIDGDSVSLTVTESTAQVFHQLVADNPKDTKEFHPLIPTLPTSPSLVALQVTILPYSGNSNGICLHHVAADGRSLAHFMKTRSSINKTGDLSSMASLPSYNRAVIKDPSALKKQIYMWCNFRVS</sequence>
<accession>A0ACC2KX25</accession>
<evidence type="ECO:0000313" key="2">
    <source>
        <dbReference type="Proteomes" id="UP001234297"/>
    </source>
</evidence>
<proteinExistence type="predicted"/>
<evidence type="ECO:0000313" key="1">
    <source>
        <dbReference type="EMBL" id="KAJ8625782.1"/>
    </source>
</evidence>
<protein>
    <submittedName>
        <fullName evidence="1">Uncharacterized protein</fullName>
    </submittedName>
</protein>
<gene>
    <name evidence="1" type="ORF">MRB53_034312</name>
</gene>
<dbReference type="EMBL" id="CM056819">
    <property type="protein sequence ID" value="KAJ8625782.1"/>
    <property type="molecule type" value="Genomic_DNA"/>
</dbReference>
<organism evidence="1 2">
    <name type="scientific">Persea americana</name>
    <name type="common">Avocado</name>
    <dbReference type="NCBI Taxonomy" id="3435"/>
    <lineage>
        <taxon>Eukaryota</taxon>
        <taxon>Viridiplantae</taxon>
        <taxon>Streptophyta</taxon>
        <taxon>Embryophyta</taxon>
        <taxon>Tracheophyta</taxon>
        <taxon>Spermatophyta</taxon>
        <taxon>Magnoliopsida</taxon>
        <taxon>Magnoliidae</taxon>
        <taxon>Laurales</taxon>
        <taxon>Lauraceae</taxon>
        <taxon>Persea</taxon>
    </lineage>
</organism>
<dbReference type="Proteomes" id="UP001234297">
    <property type="component" value="Chromosome 11"/>
</dbReference>
<comment type="caution">
    <text evidence="1">The sequence shown here is derived from an EMBL/GenBank/DDBJ whole genome shotgun (WGS) entry which is preliminary data.</text>
</comment>